<evidence type="ECO:0000256" key="12">
    <source>
        <dbReference type="SAM" id="Phobius"/>
    </source>
</evidence>
<keyword evidence="4" id="KW-0479">Metal-binding</keyword>
<dbReference type="PANTHER" id="PTHR35457">
    <property type="entry name" value="HEME A SYNTHASE"/>
    <property type="match status" value="1"/>
</dbReference>
<evidence type="ECO:0000256" key="4">
    <source>
        <dbReference type="ARBA" id="ARBA00022723"/>
    </source>
</evidence>
<evidence type="ECO:0000256" key="6">
    <source>
        <dbReference type="ARBA" id="ARBA00023002"/>
    </source>
</evidence>
<keyword evidence="9 12" id="KW-0472">Membrane</keyword>
<sequence length="296" mass="32042">MTLPSFIFTALLVFQAGIVVTGGAVRLTGSGLGCPTWPECTSGSIKPVVNQAEGQLHAWIEFGNRLLAWFMLALAIAALIYISKRLRTRGDFKKLRILAILQILGFFGQVVLGGITVLTKLHPISVSAHFVLTLPLIAGAVTLRHRILDRPIVVVKDITRKLIRLITTLAFLALLLGVVVTGTGPHAGDIDVKRYPFDERTVSWLHADAVIALVSLTIALLFIIKSSESEVAKVALIGPLKFLIVIEIAQGAIGYIQYFTGLPEIIVGAHLVGAVLVLINVWRINLIGREAEKVVI</sequence>
<dbReference type="Pfam" id="PF02628">
    <property type="entry name" value="COX15-CtaA"/>
    <property type="match status" value="1"/>
</dbReference>
<accession>A0A6J6HAW5</accession>
<keyword evidence="2" id="KW-1003">Cell membrane</keyword>
<dbReference type="InterPro" id="IPR003780">
    <property type="entry name" value="COX15/CtaA_fam"/>
</dbReference>
<gene>
    <name evidence="13" type="ORF">UFOPK1842_00714</name>
</gene>
<keyword evidence="7" id="KW-0408">Iron</keyword>
<feature type="transmembrane region" description="Helical" evidence="12">
    <location>
        <begin position="66"/>
        <end position="83"/>
    </location>
</feature>
<name>A0A6J6HAW5_9ZZZZ</name>
<comment type="pathway">
    <text evidence="11">Porphyrin-containing compound metabolism.</text>
</comment>
<evidence type="ECO:0000313" key="13">
    <source>
        <dbReference type="EMBL" id="CAB4610000.1"/>
    </source>
</evidence>
<evidence type="ECO:0000256" key="2">
    <source>
        <dbReference type="ARBA" id="ARBA00022475"/>
    </source>
</evidence>
<evidence type="ECO:0000256" key="1">
    <source>
        <dbReference type="ARBA" id="ARBA00004141"/>
    </source>
</evidence>
<dbReference type="EMBL" id="CAEZUQ010000078">
    <property type="protein sequence ID" value="CAB4610000.1"/>
    <property type="molecule type" value="Genomic_DNA"/>
</dbReference>
<feature type="transmembrane region" description="Helical" evidence="12">
    <location>
        <begin position="124"/>
        <end position="143"/>
    </location>
</feature>
<evidence type="ECO:0000256" key="9">
    <source>
        <dbReference type="ARBA" id="ARBA00023136"/>
    </source>
</evidence>
<evidence type="ECO:0000256" key="3">
    <source>
        <dbReference type="ARBA" id="ARBA00022692"/>
    </source>
</evidence>
<dbReference type="AlphaFoldDB" id="A0A6J6HAW5"/>
<feature type="transmembrane region" description="Helical" evidence="12">
    <location>
        <begin position="265"/>
        <end position="282"/>
    </location>
</feature>
<reference evidence="13" key="1">
    <citation type="submission" date="2020-05" db="EMBL/GenBank/DDBJ databases">
        <authorList>
            <person name="Chiriac C."/>
            <person name="Salcher M."/>
            <person name="Ghai R."/>
            <person name="Kavagutti S V."/>
        </authorList>
    </citation>
    <scope>NUCLEOTIDE SEQUENCE</scope>
</reference>
<proteinExistence type="predicted"/>
<keyword evidence="6" id="KW-0560">Oxidoreductase</keyword>
<evidence type="ECO:0000256" key="11">
    <source>
        <dbReference type="ARBA" id="ARBA00023444"/>
    </source>
</evidence>
<evidence type="ECO:0000256" key="8">
    <source>
        <dbReference type="ARBA" id="ARBA00023133"/>
    </source>
</evidence>
<organism evidence="13">
    <name type="scientific">freshwater metagenome</name>
    <dbReference type="NCBI Taxonomy" id="449393"/>
    <lineage>
        <taxon>unclassified sequences</taxon>
        <taxon>metagenomes</taxon>
        <taxon>ecological metagenomes</taxon>
    </lineage>
</organism>
<evidence type="ECO:0000256" key="7">
    <source>
        <dbReference type="ARBA" id="ARBA00023004"/>
    </source>
</evidence>
<feature type="transmembrane region" description="Helical" evidence="12">
    <location>
        <begin position="236"/>
        <end position="259"/>
    </location>
</feature>
<dbReference type="GO" id="GO:0016020">
    <property type="term" value="C:membrane"/>
    <property type="evidence" value="ECO:0007669"/>
    <property type="project" value="UniProtKB-SubCell"/>
</dbReference>
<keyword evidence="3 12" id="KW-0812">Transmembrane</keyword>
<keyword evidence="10" id="KW-1015">Disulfide bond</keyword>
<keyword evidence="5 12" id="KW-1133">Transmembrane helix</keyword>
<keyword evidence="8" id="KW-0350">Heme biosynthesis</keyword>
<dbReference type="GO" id="GO:0046872">
    <property type="term" value="F:metal ion binding"/>
    <property type="evidence" value="ECO:0007669"/>
    <property type="project" value="UniProtKB-KW"/>
</dbReference>
<protein>
    <submittedName>
        <fullName evidence="13">Unannotated protein</fullName>
    </submittedName>
</protein>
<evidence type="ECO:0000256" key="5">
    <source>
        <dbReference type="ARBA" id="ARBA00022989"/>
    </source>
</evidence>
<feature type="transmembrane region" description="Helical" evidence="12">
    <location>
        <begin position="163"/>
        <end position="184"/>
    </location>
</feature>
<dbReference type="InterPro" id="IPR050450">
    <property type="entry name" value="COX15/CtaA_HemeA_synthase"/>
</dbReference>
<feature type="transmembrane region" description="Helical" evidence="12">
    <location>
        <begin position="204"/>
        <end position="224"/>
    </location>
</feature>
<evidence type="ECO:0000256" key="10">
    <source>
        <dbReference type="ARBA" id="ARBA00023157"/>
    </source>
</evidence>
<dbReference type="GO" id="GO:0006784">
    <property type="term" value="P:heme A biosynthetic process"/>
    <property type="evidence" value="ECO:0007669"/>
    <property type="project" value="InterPro"/>
</dbReference>
<dbReference type="PANTHER" id="PTHR35457:SF1">
    <property type="entry name" value="HEME A SYNTHASE"/>
    <property type="match status" value="1"/>
</dbReference>
<feature type="transmembrane region" description="Helical" evidence="12">
    <location>
        <begin position="95"/>
        <end position="118"/>
    </location>
</feature>
<comment type="subcellular location">
    <subcellularLocation>
        <location evidence="1">Membrane</location>
        <topology evidence="1">Multi-pass membrane protein</topology>
    </subcellularLocation>
</comment>
<dbReference type="GO" id="GO:0016491">
    <property type="term" value="F:oxidoreductase activity"/>
    <property type="evidence" value="ECO:0007669"/>
    <property type="project" value="UniProtKB-KW"/>
</dbReference>